<gene>
    <name evidence="1" type="ORF">CERSUDRAFT_160256</name>
</gene>
<protein>
    <recommendedName>
        <fullName evidence="3">Terpene synthase</fullName>
    </recommendedName>
</protein>
<sequence>MSSPCPLVTIEYVLPDLFKLCPLKPLLNPHYSQVALESSVWINSFGIFAGCKLDDFMRGGSELLCARTYPDADYDKLRICCDFVNALFAVDDITDEQDEGGARTTGTVFLDAMRDSRWDSGTSIGRLCRDLADRFAKGATPGCYRRLTQLCAEYIEAVAYEAGVRSRGVALEIDTYMRMRRDASAVPFCFGLSEFIHGSDLPDEVYEDPIFRQMYIAATDLVC</sequence>
<keyword evidence="2" id="KW-1185">Reference proteome</keyword>
<dbReference type="EMBL" id="KB445806">
    <property type="protein sequence ID" value="EMD33349.1"/>
    <property type="molecule type" value="Genomic_DNA"/>
</dbReference>
<reference evidence="1 2" key="1">
    <citation type="journal article" date="2012" name="Proc. Natl. Acad. Sci. U.S.A.">
        <title>Comparative genomics of Ceriporiopsis subvermispora and Phanerochaete chrysosporium provide insight into selective ligninolysis.</title>
        <authorList>
            <person name="Fernandez-Fueyo E."/>
            <person name="Ruiz-Duenas F.J."/>
            <person name="Ferreira P."/>
            <person name="Floudas D."/>
            <person name="Hibbett D.S."/>
            <person name="Canessa P."/>
            <person name="Larrondo L.F."/>
            <person name="James T.Y."/>
            <person name="Seelenfreund D."/>
            <person name="Lobos S."/>
            <person name="Polanco R."/>
            <person name="Tello M."/>
            <person name="Honda Y."/>
            <person name="Watanabe T."/>
            <person name="Watanabe T."/>
            <person name="Ryu J.S."/>
            <person name="Kubicek C.P."/>
            <person name="Schmoll M."/>
            <person name="Gaskell J."/>
            <person name="Hammel K.E."/>
            <person name="St John F.J."/>
            <person name="Vanden Wymelenberg A."/>
            <person name="Sabat G."/>
            <person name="Splinter BonDurant S."/>
            <person name="Syed K."/>
            <person name="Yadav J.S."/>
            <person name="Doddapaneni H."/>
            <person name="Subramanian V."/>
            <person name="Lavin J.L."/>
            <person name="Oguiza J.A."/>
            <person name="Perez G."/>
            <person name="Pisabarro A.G."/>
            <person name="Ramirez L."/>
            <person name="Santoyo F."/>
            <person name="Master E."/>
            <person name="Coutinho P.M."/>
            <person name="Henrissat B."/>
            <person name="Lombard V."/>
            <person name="Magnuson J.K."/>
            <person name="Kuees U."/>
            <person name="Hori C."/>
            <person name="Igarashi K."/>
            <person name="Samejima M."/>
            <person name="Held B.W."/>
            <person name="Barry K.W."/>
            <person name="LaButti K.M."/>
            <person name="Lapidus A."/>
            <person name="Lindquist E.A."/>
            <person name="Lucas S.M."/>
            <person name="Riley R."/>
            <person name="Salamov A.A."/>
            <person name="Hoffmeister D."/>
            <person name="Schwenk D."/>
            <person name="Hadar Y."/>
            <person name="Yarden O."/>
            <person name="de Vries R.P."/>
            <person name="Wiebenga A."/>
            <person name="Stenlid J."/>
            <person name="Eastwood D."/>
            <person name="Grigoriev I.V."/>
            <person name="Berka R.M."/>
            <person name="Blanchette R.A."/>
            <person name="Kersten P."/>
            <person name="Martinez A.T."/>
            <person name="Vicuna R."/>
            <person name="Cullen D."/>
        </authorList>
    </citation>
    <scope>NUCLEOTIDE SEQUENCE [LARGE SCALE GENOMIC DNA]</scope>
    <source>
        <strain evidence="1 2">B</strain>
    </source>
</reference>
<dbReference type="AlphaFoldDB" id="M2PCE2"/>
<name>M2PCE2_CERS8</name>
<organism evidence="1 2">
    <name type="scientific">Ceriporiopsis subvermispora (strain B)</name>
    <name type="common">White-rot fungus</name>
    <name type="synonym">Gelatoporia subvermispora</name>
    <dbReference type="NCBI Taxonomy" id="914234"/>
    <lineage>
        <taxon>Eukaryota</taxon>
        <taxon>Fungi</taxon>
        <taxon>Dikarya</taxon>
        <taxon>Basidiomycota</taxon>
        <taxon>Agaricomycotina</taxon>
        <taxon>Agaricomycetes</taxon>
        <taxon>Polyporales</taxon>
        <taxon>Gelatoporiaceae</taxon>
        <taxon>Gelatoporia</taxon>
    </lineage>
</organism>
<dbReference type="SUPFAM" id="SSF48576">
    <property type="entry name" value="Terpenoid synthases"/>
    <property type="match status" value="1"/>
</dbReference>
<dbReference type="OrthoDB" id="2861623at2759"/>
<accession>M2PCE2</accession>
<feature type="non-terminal residue" evidence="1">
    <location>
        <position position="223"/>
    </location>
</feature>
<dbReference type="Pfam" id="PF19086">
    <property type="entry name" value="Terpene_syn_C_2"/>
    <property type="match status" value="1"/>
</dbReference>
<dbReference type="STRING" id="914234.M2PCE2"/>
<dbReference type="HOGENOM" id="CLU_1340382_0_0_1"/>
<evidence type="ECO:0000313" key="1">
    <source>
        <dbReference type="EMBL" id="EMD33349.1"/>
    </source>
</evidence>
<evidence type="ECO:0000313" key="2">
    <source>
        <dbReference type="Proteomes" id="UP000016930"/>
    </source>
</evidence>
<evidence type="ECO:0008006" key="3">
    <source>
        <dbReference type="Google" id="ProtNLM"/>
    </source>
</evidence>
<dbReference type="Gene3D" id="1.10.600.10">
    <property type="entry name" value="Farnesyl Diphosphate Synthase"/>
    <property type="match status" value="1"/>
</dbReference>
<proteinExistence type="predicted"/>
<dbReference type="Proteomes" id="UP000016930">
    <property type="component" value="Unassembled WGS sequence"/>
</dbReference>
<dbReference type="InterPro" id="IPR008949">
    <property type="entry name" value="Isoprenoid_synthase_dom_sf"/>
</dbReference>